<keyword evidence="3" id="KW-1185">Reference proteome</keyword>
<protein>
    <recommendedName>
        <fullName evidence="4">Transposase</fullName>
    </recommendedName>
</protein>
<dbReference type="AlphaFoldDB" id="A0A1H6F5P0"/>
<dbReference type="RefSeq" id="WP_103919411.1">
    <property type="nucleotide sequence ID" value="NZ_FMSV02000291.1"/>
</dbReference>
<reference evidence="2 3" key="1">
    <citation type="submission" date="2016-10" db="EMBL/GenBank/DDBJ databases">
        <authorList>
            <person name="de Groot N.N."/>
        </authorList>
    </citation>
    <scope>NUCLEOTIDE SEQUENCE [LARGE SCALE GENOMIC DNA]</scope>
    <source>
        <strain evidence="2">MBHS1</strain>
    </source>
</reference>
<evidence type="ECO:0000313" key="2">
    <source>
        <dbReference type="EMBL" id="SEH05488.1"/>
    </source>
</evidence>
<accession>A0A1H6F5P0</accession>
<evidence type="ECO:0000313" key="3">
    <source>
        <dbReference type="Proteomes" id="UP000236724"/>
    </source>
</evidence>
<evidence type="ECO:0000256" key="1">
    <source>
        <dbReference type="SAM" id="MobiDB-lite"/>
    </source>
</evidence>
<name>A0A1H6F5P0_9GAMM</name>
<evidence type="ECO:0008006" key="4">
    <source>
        <dbReference type="Google" id="ProtNLM"/>
    </source>
</evidence>
<feature type="region of interest" description="Disordered" evidence="1">
    <location>
        <begin position="1"/>
        <end position="30"/>
    </location>
</feature>
<organism evidence="2 3">
    <name type="scientific">Candidatus Venteria ishoeyi</name>
    <dbReference type="NCBI Taxonomy" id="1899563"/>
    <lineage>
        <taxon>Bacteria</taxon>
        <taxon>Pseudomonadati</taxon>
        <taxon>Pseudomonadota</taxon>
        <taxon>Gammaproteobacteria</taxon>
        <taxon>Thiotrichales</taxon>
        <taxon>Thiotrichaceae</taxon>
        <taxon>Venteria</taxon>
    </lineage>
</organism>
<dbReference type="Proteomes" id="UP000236724">
    <property type="component" value="Unassembled WGS sequence"/>
</dbReference>
<dbReference type="EMBL" id="FMSV02000291">
    <property type="protein sequence ID" value="SEH05488.1"/>
    <property type="molecule type" value="Genomic_DNA"/>
</dbReference>
<proteinExistence type="predicted"/>
<sequence>MSEFLDNNPAGYDNEGNSTDRQKIGYKKPTKKDCALKEKLHELNSFRSRMLIKEMERQEFLEANAE</sequence>
<gene>
    <name evidence="2" type="ORF">MBHS_01342</name>
</gene>